<dbReference type="PROSITE" id="PS50109">
    <property type="entry name" value="HIS_KIN"/>
    <property type="match status" value="1"/>
</dbReference>
<dbReference type="InterPro" id="IPR003594">
    <property type="entry name" value="HATPase_dom"/>
</dbReference>
<dbReference type="Proteomes" id="UP000190367">
    <property type="component" value="Unassembled WGS sequence"/>
</dbReference>
<dbReference type="Pfam" id="PF07495">
    <property type="entry name" value="Y_Y_Y"/>
    <property type="match status" value="1"/>
</dbReference>
<evidence type="ECO:0000256" key="12">
    <source>
        <dbReference type="PROSITE-ProRule" id="PRU00169"/>
    </source>
</evidence>
<dbReference type="Gene3D" id="3.40.50.2300">
    <property type="match status" value="1"/>
</dbReference>
<dbReference type="InterPro" id="IPR015943">
    <property type="entry name" value="WD40/YVTN_repeat-like_dom_sf"/>
</dbReference>
<dbReference type="SMART" id="SM00388">
    <property type="entry name" value="HisKA"/>
    <property type="match status" value="1"/>
</dbReference>
<dbReference type="PANTHER" id="PTHR43547">
    <property type="entry name" value="TWO-COMPONENT HISTIDINE KINASE"/>
    <property type="match status" value="1"/>
</dbReference>
<feature type="domain" description="Histidine kinase" evidence="16">
    <location>
        <begin position="810"/>
        <end position="1031"/>
    </location>
</feature>
<evidence type="ECO:0000256" key="9">
    <source>
        <dbReference type="ARBA" id="ARBA00023015"/>
    </source>
</evidence>
<dbReference type="Pfam" id="PF00072">
    <property type="entry name" value="Response_reg"/>
    <property type="match status" value="1"/>
</dbReference>
<organism evidence="18 19">
    <name type="scientific">Chitinophaga eiseniae</name>
    <dbReference type="NCBI Taxonomy" id="634771"/>
    <lineage>
        <taxon>Bacteria</taxon>
        <taxon>Pseudomonadati</taxon>
        <taxon>Bacteroidota</taxon>
        <taxon>Chitinophagia</taxon>
        <taxon>Chitinophagales</taxon>
        <taxon>Chitinophagaceae</taxon>
        <taxon>Chitinophaga</taxon>
    </lineage>
</organism>
<dbReference type="FunFam" id="2.60.40.10:FF:000791">
    <property type="entry name" value="Two-component system sensor histidine kinase/response regulator"/>
    <property type="match status" value="1"/>
</dbReference>
<dbReference type="InterPro" id="IPR001789">
    <property type="entry name" value="Sig_transdc_resp-reg_receiver"/>
</dbReference>
<dbReference type="PROSITE" id="PS00041">
    <property type="entry name" value="HTH_ARAC_FAMILY_1"/>
    <property type="match status" value="1"/>
</dbReference>
<dbReference type="STRING" id="634771.SAMN04488128_1011371"/>
<feature type="transmembrane region" description="Helical" evidence="13">
    <location>
        <begin position="767"/>
        <end position="794"/>
    </location>
</feature>
<dbReference type="CDD" id="cd00146">
    <property type="entry name" value="PKD"/>
    <property type="match status" value="1"/>
</dbReference>
<dbReference type="InterPro" id="IPR005467">
    <property type="entry name" value="His_kinase_dom"/>
</dbReference>
<dbReference type="GO" id="GO:0005524">
    <property type="term" value="F:ATP binding"/>
    <property type="evidence" value="ECO:0007669"/>
    <property type="project" value="UniProtKB-KW"/>
</dbReference>
<dbReference type="Pfam" id="PF07494">
    <property type="entry name" value="Reg_prop"/>
    <property type="match status" value="8"/>
</dbReference>
<dbReference type="Gene3D" id="2.130.10.10">
    <property type="entry name" value="YVTN repeat-like/Quinoprotein amine dehydrogenase"/>
    <property type="match status" value="4"/>
</dbReference>
<dbReference type="SMART" id="SM00342">
    <property type="entry name" value="HTH_ARAC"/>
    <property type="match status" value="1"/>
</dbReference>
<dbReference type="InterPro" id="IPR036890">
    <property type="entry name" value="HATPase_C_sf"/>
</dbReference>
<evidence type="ECO:0000256" key="10">
    <source>
        <dbReference type="ARBA" id="ARBA00023125"/>
    </source>
</evidence>
<dbReference type="InterPro" id="IPR009057">
    <property type="entry name" value="Homeodomain-like_sf"/>
</dbReference>
<accession>A0A1T4N0W8</accession>
<dbReference type="SMART" id="SM00387">
    <property type="entry name" value="HATPase_c"/>
    <property type="match status" value="1"/>
</dbReference>
<evidence type="ECO:0000256" key="5">
    <source>
        <dbReference type="ARBA" id="ARBA00022741"/>
    </source>
</evidence>
<evidence type="ECO:0000259" key="17">
    <source>
        <dbReference type="PROSITE" id="PS50110"/>
    </source>
</evidence>
<feature type="signal peptide" evidence="14">
    <location>
        <begin position="1"/>
        <end position="22"/>
    </location>
</feature>
<evidence type="ECO:0000256" key="11">
    <source>
        <dbReference type="ARBA" id="ARBA00023163"/>
    </source>
</evidence>
<keyword evidence="6" id="KW-0418">Kinase</keyword>
<evidence type="ECO:0000256" key="14">
    <source>
        <dbReference type="SAM" id="SignalP"/>
    </source>
</evidence>
<dbReference type="InterPro" id="IPR036097">
    <property type="entry name" value="HisK_dim/P_sf"/>
</dbReference>
<dbReference type="InterPro" id="IPR018060">
    <property type="entry name" value="HTH_AraC"/>
</dbReference>
<dbReference type="SUPFAM" id="SSF49299">
    <property type="entry name" value="PKD domain"/>
    <property type="match status" value="1"/>
</dbReference>
<dbReference type="Pfam" id="PF00512">
    <property type="entry name" value="HisKA"/>
    <property type="match status" value="1"/>
</dbReference>
<evidence type="ECO:0000259" key="15">
    <source>
        <dbReference type="PROSITE" id="PS01124"/>
    </source>
</evidence>
<evidence type="ECO:0000256" key="1">
    <source>
        <dbReference type="ARBA" id="ARBA00000085"/>
    </source>
</evidence>
<dbReference type="InterPro" id="IPR011123">
    <property type="entry name" value="Y_Y_Y"/>
</dbReference>
<proteinExistence type="predicted"/>
<dbReference type="PRINTS" id="PR00344">
    <property type="entry name" value="BCTRLSENSOR"/>
</dbReference>
<keyword evidence="5" id="KW-0547">Nucleotide-binding</keyword>
<dbReference type="SUPFAM" id="SSF47384">
    <property type="entry name" value="Homodimeric domain of signal transducing histidine kinase"/>
    <property type="match status" value="1"/>
</dbReference>
<dbReference type="FunFam" id="3.30.565.10:FF:000037">
    <property type="entry name" value="Hybrid sensor histidine kinase/response regulator"/>
    <property type="match status" value="1"/>
</dbReference>
<keyword evidence="11" id="KW-0804">Transcription</keyword>
<dbReference type="CDD" id="cd00082">
    <property type="entry name" value="HisKA"/>
    <property type="match status" value="1"/>
</dbReference>
<dbReference type="InterPro" id="IPR011110">
    <property type="entry name" value="Reg_prop"/>
</dbReference>
<protein>
    <recommendedName>
        <fullName evidence="2">histidine kinase</fullName>
        <ecNumber evidence="2">2.7.13.3</ecNumber>
    </recommendedName>
</protein>
<dbReference type="GO" id="GO:0043565">
    <property type="term" value="F:sequence-specific DNA binding"/>
    <property type="evidence" value="ECO:0007669"/>
    <property type="project" value="InterPro"/>
</dbReference>
<dbReference type="RefSeq" id="WP_235021473.1">
    <property type="nucleotide sequence ID" value="NZ_FUWZ01000001.1"/>
</dbReference>
<keyword evidence="14" id="KW-0732">Signal</keyword>
<evidence type="ECO:0000256" key="7">
    <source>
        <dbReference type="ARBA" id="ARBA00022840"/>
    </source>
</evidence>
<keyword evidence="10" id="KW-0238">DNA-binding</keyword>
<evidence type="ECO:0000256" key="6">
    <source>
        <dbReference type="ARBA" id="ARBA00022777"/>
    </source>
</evidence>
<feature type="domain" description="HTH araC/xylS-type" evidence="15">
    <location>
        <begin position="1222"/>
        <end position="1321"/>
    </location>
</feature>
<evidence type="ECO:0000256" key="4">
    <source>
        <dbReference type="ARBA" id="ARBA00022679"/>
    </source>
</evidence>
<keyword evidence="13" id="KW-0472">Membrane</keyword>
<reference evidence="19" key="1">
    <citation type="submission" date="2017-02" db="EMBL/GenBank/DDBJ databases">
        <authorList>
            <person name="Varghese N."/>
            <person name="Submissions S."/>
        </authorList>
    </citation>
    <scope>NUCLEOTIDE SEQUENCE [LARGE SCALE GENOMIC DNA]</scope>
    <source>
        <strain evidence="19">DSM 22224</strain>
    </source>
</reference>
<evidence type="ECO:0000256" key="8">
    <source>
        <dbReference type="ARBA" id="ARBA00023012"/>
    </source>
</evidence>
<evidence type="ECO:0000313" key="19">
    <source>
        <dbReference type="Proteomes" id="UP000190367"/>
    </source>
</evidence>
<evidence type="ECO:0000256" key="3">
    <source>
        <dbReference type="ARBA" id="ARBA00022553"/>
    </source>
</evidence>
<dbReference type="SUPFAM" id="SSF46689">
    <property type="entry name" value="Homeodomain-like"/>
    <property type="match status" value="1"/>
</dbReference>
<dbReference type="GO" id="GO:0003700">
    <property type="term" value="F:DNA-binding transcription factor activity"/>
    <property type="evidence" value="ECO:0007669"/>
    <property type="project" value="InterPro"/>
</dbReference>
<keyword evidence="9" id="KW-0805">Transcription regulation</keyword>
<dbReference type="SUPFAM" id="SSF52172">
    <property type="entry name" value="CheY-like"/>
    <property type="match status" value="1"/>
</dbReference>
<keyword evidence="19" id="KW-1185">Reference proteome</keyword>
<dbReference type="InterPro" id="IPR013783">
    <property type="entry name" value="Ig-like_fold"/>
</dbReference>
<sequence>MIWRCFLFLCLLFSAAFFQSSGQDITFSHLTVENGLSHNAGLSITQDQQGFLWVGTHYGLNRYDGFRFKIYRHHAGDSTSLPDNQIMTLYRDRHNTLWIGTTGGLAKYDPVHDRFERVPLEPAPRRTNINCIYVDSKNRRWVGANNGLFLQDGKRLVQLTPGKIAGYVVKCVYEDRHGNIWIGTNKGLTKMTGDQFETFRHEDGQTNGLAMNFITAITEDRSGKLWIATQTGGINIYDPATGRFSLLAQPAIINNIVRRIVPDKAGNMWIGTQEGLSIIDPATLSGRHYQQETHNNNSLSQNSIHSIYEDNNGTCWIGTYFGGVNMVRPDGSSFKAWQQHPPLDGISNNVISSIHEDARHNYWIGTEGGGLNYYDRSTGRFTYYKHDVNNPASLGSNLVKIVYEDKDHHIWTGTHGGGLNLLQNGGFRRYFYNPKDPATFSGEVTSMLEDSKGRFWVGTNVQLYLLHRRGVELEQQADTVLMGIAKRQSIRCILEDSRRRILIGTISGLYVLEGDSVRVLQQGYINSIQEDARHNIWVSMYFGGLVKYNAALQRERRYTEKDGLPNDNVLGLLEDDQHFLWISTHNGLTRLDPARHRFQTYTVSDGIAGNVFNYNSFLRDSRGEFLFGGYNGITSFFPEKIITNTYPAPIRFTGLRLFNNPVGIGPKDQLLKEDISYTKALRFHHNQDVFTLEFALLNYVKSNKNRYAYRLEGGDGNWIETVNPAVTYTNLSSGHYTFWVKGANNDGIWSEPAKMEITILPPFWLTWWAFTIYALCIGLLIFFVTRFVFLWALLHKEEELHQVKLNFFTHVSHEIRTHLTLLLVPVEKMIDTLKKDDPLQATLAQLRNNADRLLKLVNELMDFRKAETNHLKLHVQEQDLIPFLDQIYNSFRELSLDRQISMAFRHDMEHAQVYFDREQLEKVFFNLLTNAFKFTPDGGNIQLHVSQVRQNIVITVTDNGRGIAPEYLDKLFTNFFQVQDHGLQNTGYGIGLALSRNIVEQHKGTLTVESEPAAAEREGRTCFTVTLPPGARHFEGTQHIVGGEPAMPAAPLKMLMPAEDTEAAASDNPQPFTILIVEDNPELRALIRQTFQQQYQVLESENGAAGLTIATSQIPDMVISDVMMPEMDGLQFCTALKTDERTSHIPVVLLTAKSSQADHVSGLETGADLYLTKPFSTRVLALNVRNLIASREKMRERYSRQLQAETAVPDPLPNSVDNAFLEKVIALVEEHMDDPAFGVEMLARKVAMSQPVLYKKLKAVTNMSVNDFVKSLRLKKAAALIRTRQHTVYQVAYMVGYNDRKYFSREFKKQFGKTPSEFAEAPEL</sequence>
<dbReference type="Gene3D" id="3.30.565.10">
    <property type="entry name" value="Histidine kinase-like ATPase, C-terminal domain"/>
    <property type="match status" value="1"/>
</dbReference>
<keyword evidence="3 12" id="KW-0597">Phosphoprotein</keyword>
<dbReference type="EC" id="2.7.13.3" evidence="2"/>
<keyword evidence="4" id="KW-0808">Transferase</keyword>
<dbReference type="PROSITE" id="PS01124">
    <property type="entry name" value="HTH_ARAC_FAMILY_2"/>
    <property type="match status" value="1"/>
</dbReference>
<keyword evidence="7" id="KW-0067">ATP-binding</keyword>
<dbReference type="Gene3D" id="1.10.10.60">
    <property type="entry name" value="Homeodomain-like"/>
    <property type="match status" value="1"/>
</dbReference>
<dbReference type="GO" id="GO:0000155">
    <property type="term" value="F:phosphorelay sensor kinase activity"/>
    <property type="evidence" value="ECO:0007669"/>
    <property type="project" value="InterPro"/>
</dbReference>
<evidence type="ECO:0000313" key="18">
    <source>
        <dbReference type="EMBL" id="SJZ72939.1"/>
    </source>
</evidence>
<feature type="domain" description="Response regulatory" evidence="17">
    <location>
        <begin position="1073"/>
        <end position="1188"/>
    </location>
</feature>
<name>A0A1T4N0W8_9BACT</name>
<comment type="catalytic activity">
    <reaction evidence="1">
        <text>ATP + protein L-histidine = ADP + protein N-phospho-L-histidine.</text>
        <dbReference type="EC" id="2.7.13.3"/>
    </reaction>
</comment>
<dbReference type="InterPro" id="IPR004358">
    <property type="entry name" value="Sig_transdc_His_kin-like_C"/>
</dbReference>
<dbReference type="Gene3D" id="1.10.287.130">
    <property type="match status" value="1"/>
</dbReference>
<dbReference type="InterPro" id="IPR035986">
    <property type="entry name" value="PKD_dom_sf"/>
</dbReference>
<dbReference type="Pfam" id="PF12833">
    <property type="entry name" value="HTH_18"/>
    <property type="match status" value="1"/>
</dbReference>
<feature type="chain" id="PRO_5012097498" description="histidine kinase" evidence="14">
    <location>
        <begin position="23"/>
        <end position="1324"/>
    </location>
</feature>
<evidence type="ECO:0000256" key="2">
    <source>
        <dbReference type="ARBA" id="ARBA00012438"/>
    </source>
</evidence>
<dbReference type="InterPro" id="IPR003661">
    <property type="entry name" value="HisK_dim/P_dom"/>
</dbReference>
<dbReference type="Pfam" id="PF02518">
    <property type="entry name" value="HATPase_c"/>
    <property type="match status" value="1"/>
</dbReference>
<keyword evidence="13" id="KW-0812">Transmembrane</keyword>
<gene>
    <name evidence="18" type="ORF">SAMN04488128_1011371</name>
</gene>
<dbReference type="Gene3D" id="2.60.40.10">
    <property type="entry name" value="Immunoglobulins"/>
    <property type="match status" value="1"/>
</dbReference>
<dbReference type="SUPFAM" id="SSF63829">
    <property type="entry name" value="Calcium-dependent phosphotriesterase"/>
    <property type="match status" value="3"/>
</dbReference>
<dbReference type="PROSITE" id="PS50110">
    <property type="entry name" value="RESPONSE_REGULATORY"/>
    <property type="match status" value="1"/>
</dbReference>
<dbReference type="InterPro" id="IPR011006">
    <property type="entry name" value="CheY-like_superfamily"/>
</dbReference>
<feature type="modified residue" description="4-aspartylphosphate" evidence="12">
    <location>
        <position position="1121"/>
    </location>
</feature>
<keyword evidence="13" id="KW-1133">Transmembrane helix</keyword>
<evidence type="ECO:0000259" key="16">
    <source>
        <dbReference type="PROSITE" id="PS50109"/>
    </source>
</evidence>
<dbReference type="SMART" id="SM00448">
    <property type="entry name" value="REC"/>
    <property type="match status" value="1"/>
</dbReference>
<keyword evidence="8" id="KW-0902">Two-component regulatory system</keyword>
<dbReference type="InterPro" id="IPR018062">
    <property type="entry name" value="HTH_AraC-typ_CS"/>
</dbReference>
<evidence type="ECO:0000256" key="13">
    <source>
        <dbReference type="SAM" id="Phobius"/>
    </source>
</evidence>
<dbReference type="EMBL" id="FUWZ01000001">
    <property type="protein sequence ID" value="SJZ72939.1"/>
    <property type="molecule type" value="Genomic_DNA"/>
</dbReference>
<dbReference type="SUPFAM" id="SSF55874">
    <property type="entry name" value="ATPase domain of HSP90 chaperone/DNA topoisomerase II/histidine kinase"/>
    <property type="match status" value="1"/>
</dbReference>
<dbReference type="PANTHER" id="PTHR43547:SF2">
    <property type="entry name" value="HYBRID SIGNAL TRANSDUCTION HISTIDINE KINASE C"/>
    <property type="match status" value="1"/>
</dbReference>